<dbReference type="InterPro" id="IPR053924">
    <property type="entry name" value="RecX_HTH_2nd"/>
</dbReference>
<comment type="similarity">
    <text evidence="2">Belongs to the RecX family.</text>
</comment>
<dbReference type="Gene3D" id="1.10.10.10">
    <property type="entry name" value="Winged helix-like DNA-binding domain superfamily/Winged helix DNA-binding domain"/>
    <property type="match status" value="1"/>
</dbReference>
<dbReference type="Proteomes" id="UP001499933">
    <property type="component" value="Unassembled WGS sequence"/>
</dbReference>
<evidence type="ECO:0000313" key="8">
    <source>
        <dbReference type="Proteomes" id="UP001499933"/>
    </source>
</evidence>
<evidence type="ECO:0000259" key="6">
    <source>
        <dbReference type="Pfam" id="PF02631"/>
    </source>
</evidence>
<proteinExistence type="inferred from homology"/>
<comment type="caution">
    <text evidence="7">The sequence shown here is derived from an EMBL/GenBank/DDBJ whole genome shotgun (WGS) entry which is preliminary data.</text>
</comment>
<gene>
    <name evidence="7" type="ORF">GCM10009776_07470</name>
</gene>
<keyword evidence="4" id="KW-0963">Cytoplasm</keyword>
<feature type="region of interest" description="Disordered" evidence="5">
    <location>
        <begin position="1"/>
        <end position="75"/>
    </location>
</feature>
<feature type="domain" description="RecX second three-helical" evidence="6">
    <location>
        <begin position="133"/>
        <end position="173"/>
    </location>
</feature>
<dbReference type="PANTHER" id="PTHR33602:SF1">
    <property type="entry name" value="REGULATORY PROTEIN RECX FAMILY PROTEIN"/>
    <property type="match status" value="1"/>
</dbReference>
<comment type="subcellular location">
    <subcellularLocation>
        <location evidence="1">Cytoplasm</location>
    </subcellularLocation>
</comment>
<evidence type="ECO:0000256" key="4">
    <source>
        <dbReference type="ARBA" id="ARBA00022490"/>
    </source>
</evidence>
<organism evidence="7 8">
    <name type="scientific">Microbacterium deminutum</name>
    <dbReference type="NCBI Taxonomy" id="344164"/>
    <lineage>
        <taxon>Bacteria</taxon>
        <taxon>Bacillati</taxon>
        <taxon>Actinomycetota</taxon>
        <taxon>Actinomycetes</taxon>
        <taxon>Micrococcales</taxon>
        <taxon>Microbacteriaceae</taxon>
        <taxon>Microbacterium</taxon>
    </lineage>
</organism>
<keyword evidence="8" id="KW-1185">Reference proteome</keyword>
<reference evidence="7 8" key="1">
    <citation type="journal article" date="2019" name="Int. J. Syst. Evol. Microbiol.">
        <title>The Global Catalogue of Microorganisms (GCM) 10K type strain sequencing project: providing services to taxonomists for standard genome sequencing and annotation.</title>
        <authorList>
            <consortium name="The Broad Institute Genomics Platform"/>
            <consortium name="The Broad Institute Genome Sequencing Center for Infectious Disease"/>
            <person name="Wu L."/>
            <person name="Ma J."/>
        </authorList>
    </citation>
    <scope>NUCLEOTIDE SEQUENCE [LARGE SCALE GENOMIC DNA]</scope>
    <source>
        <strain evidence="7 8">JCM 14901</strain>
    </source>
</reference>
<evidence type="ECO:0000256" key="2">
    <source>
        <dbReference type="ARBA" id="ARBA00009695"/>
    </source>
</evidence>
<dbReference type="InterPro" id="IPR003783">
    <property type="entry name" value="Regulatory_RecX"/>
</dbReference>
<dbReference type="EMBL" id="BAAAOG010000001">
    <property type="protein sequence ID" value="GAA1947966.1"/>
    <property type="molecule type" value="Genomic_DNA"/>
</dbReference>
<protein>
    <recommendedName>
        <fullName evidence="3">Regulatory protein RecX</fullName>
    </recommendedName>
</protein>
<dbReference type="Pfam" id="PF02631">
    <property type="entry name" value="RecX_HTH2"/>
    <property type="match status" value="1"/>
</dbReference>
<accession>A0ABN2QA73</accession>
<dbReference type="PANTHER" id="PTHR33602">
    <property type="entry name" value="REGULATORY PROTEIN RECX FAMILY PROTEIN"/>
    <property type="match status" value="1"/>
</dbReference>
<name>A0ABN2QA73_9MICO</name>
<sequence length="235" mass="25244">MVHFTEDGSEPERLAPVTPLFGRHAGAPRTGQPAARTARTAHADRPGPSPWRSTGVEDDDGDARRAYDDDQCGATDRARASELQAAFGRLMKKLGRRGLSVAEATAALVADGVDRDAAEVHVAELESKRWIGDADLAEQLVYAAVTRKGQGRTAIAQTLAKRRIPREVAEAALAQLPDDERERALDFARTRARSLREVERGAALRRLAGQLARRGYSSAASLTAARQALDEASAG</sequence>
<evidence type="ECO:0000313" key="7">
    <source>
        <dbReference type="EMBL" id="GAA1947966.1"/>
    </source>
</evidence>
<evidence type="ECO:0000256" key="5">
    <source>
        <dbReference type="SAM" id="MobiDB-lite"/>
    </source>
</evidence>
<evidence type="ECO:0000256" key="3">
    <source>
        <dbReference type="ARBA" id="ARBA00018111"/>
    </source>
</evidence>
<dbReference type="InterPro" id="IPR036388">
    <property type="entry name" value="WH-like_DNA-bd_sf"/>
</dbReference>
<feature type="compositionally biased region" description="Basic and acidic residues" evidence="5">
    <location>
        <begin position="1"/>
        <end position="13"/>
    </location>
</feature>
<evidence type="ECO:0000256" key="1">
    <source>
        <dbReference type="ARBA" id="ARBA00004496"/>
    </source>
</evidence>